<keyword evidence="2" id="KW-1185">Reference proteome</keyword>
<name>A0A239ENF5_9ACTN</name>
<dbReference type="InterPro" id="IPR002838">
    <property type="entry name" value="AIM24"/>
</dbReference>
<dbReference type="OrthoDB" id="8707822at2"/>
<accession>A0A239ENF5</accession>
<dbReference type="Pfam" id="PF01987">
    <property type="entry name" value="AIM24"/>
    <property type="match status" value="1"/>
</dbReference>
<reference evidence="1 2" key="1">
    <citation type="submission" date="2017-06" db="EMBL/GenBank/DDBJ databases">
        <authorList>
            <person name="Kim H.J."/>
            <person name="Triplett B.A."/>
        </authorList>
    </citation>
    <scope>NUCLEOTIDE SEQUENCE [LARGE SCALE GENOMIC DNA]</scope>
    <source>
        <strain evidence="1 2">CGMCC 4.1858</strain>
    </source>
</reference>
<dbReference type="PANTHER" id="PTHR38074">
    <property type="entry name" value="ALTERED INHERITANCE OF MITOCHONDRIA PROTEIN 24, MITOCHONDRIAL"/>
    <property type="match status" value="1"/>
</dbReference>
<dbReference type="InterPro" id="IPR016031">
    <property type="entry name" value="Trp_RNA-bd_attenuator-like_dom"/>
</dbReference>
<dbReference type="AlphaFoldDB" id="A0A239ENF5"/>
<dbReference type="PANTHER" id="PTHR38074:SF1">
    <property type="entry name" value="ALTERED INHERITANCE OF MITOCHONDRIA PROTEIN 24, MITOCHONDRIAL"/>
    <property type="match status" value="1"/>
</dbReference>
<dbReference type="InterPro" id="IPR036983">
    <property type="entry name" value="AIM24_sf"/>
</dbReference>
<dbReference type="Gene3D" id="3.60.160.10">
    <property type="entry name" value="Mitochondrial biogenesis AIM24"/>
    <property type="match status" value="1"/>
</dbReference>
<dbReference type="RefSeq" id="WP_018561535.1">
    <property type="nucleotide sequence ID" value="NZ_CP109201.1"/>
</dbReference>
<protein>
    <submittedName>
        <fullName evidence="1">Uncharacterized conserved protein, AIM24 family</fullName>
    </submittedName>
</protein>
<proteinExistence type="predicted"/>
<evidence type="ECO:0000313" key="1">
    <source>
        <dbReference type="EMBL" id="SNS46167.1"/>
    </source>
</evidence>
<gene>
    <name evidence="1" type="ORF">SAMN05216252_10672</name>
</gene>
<sequence length="253" mass="27401">MQSPLFGYTEVQTEDQYALQNPYLLRVRLDGRTDCLARKGAMVAYQGLIEFDGEYQSHAQRSARHRTGEGLDLMRCSGQGTVYLANLAQHVHVVDVDQEGLTVDGAYVLALDSGLHWEVISVDSQFGISGSGAYNLNITGHGKVALMTSGKPLLMPVTPDKYVSADSDAVVAWSSSLRVQMQAQTSSSGVWRRRGNTGEGWELNFLGQGYVLVQPSELMPPQNAQLGGGVAAQYGFGQQGAHGMNQGNIFSNR</sequence>
<dbReference type="SUPFAM" id="SSF51219">
    <property type="entry name" value="TRAP-like"/>
    <property type="match status" value="1"/>
</dbReference>
<dbReference type="Proteomes" id="UP000198280">
    <property type="component" value="Unassembled WGS sequence"/>
</dbReference>
<evidence type="ECO:0000313" key="2">
    <source>
        <dbReference type="Proteomes" id="UP000198280"/>
    </source>
</evidence>
<organism evidence="1 2">
    <name type="scientific">Actinacidiphila glaucinigra</name>
    <dbReference type="NCBI Taxonomy" id="235986"/>
    <lineage>
        <taxon>Bacteria</taxon>
        <taxon>Bacillati</taxon>
        <taxon>Actinomycetota</taxon>
        <taxon>Actinomycetes</taxon>
        <taxon>Kitasatosporales</taxon>
        <taxon>Streptomycetaceae</taxon>
        <taxon>Actinacidiphila</taxon>
    </lineage>
</organism>
<dbReference type="EMBL" id="FZOF01000006">
    <property type="protein sequence ID" value="SNS46167.1"/>
    <property type="molecule type" value="Genomic_DNA"/>
</dbReference>